<dbReference type="SUPFAM" id="SSF51735">
    <property type="entry name" value="NAD(P)-binding Rossmann-fold domains"/>
    <property type="match status" value="1"/>
</dbReference>
<dbReference type="PANTHER" id="PTHR47706">
    <property type="entry name" value="NMRA-LIKE FAMILY PROTEIN"/>
    <property type="match status" value="1"/>
</dbReference>
<evidence type="ECO:0000256" key="2">
    <source>
        <dbReference type="ARBA" id="ARBA00023002"/>
    </source>
</evidence>
<dbReference type="GO" id="GO:0016491">
    <property type="term" value="F:oxidoreductase activity"/>
    <property type="evidence" value="ECO:0007669"/>
    <property type="project" value="UniProtKB-KW"/>
</dbReference>
<feature type="domain" description="NmrA-like" evidence="3">
    <location>
        <begin position="5"/>
        <end position="109"/>
    </location>
</feature>
<dbReference type="AlphaFoldDB" id="A0A7C8M0H1"/>
<accession>A0A7C8M0H1</accession>
<comment type="caution">
    <text evidence="4">The sequence shown here is derived from an EMBL/GenBank/DDBJ whole genome shotgun (WGS) entry which is preliminary data.</text>
</comment>
<dbReference type="OrthoDB" id="9984533at2759"/>
<evidence type="ECO:0000259" key="3">
    <source>
        <dbReference type="Pfam" id="PF05368"/>
    </source>
</evidence>
<sequence>MSSIQNVAVLGASGTLGAIVVPALLQAGFTVTVISRPGGRALPSNDPSISLKYAAYDDVPALTTALHNQDALIELFNPTATIHRRTIIRAALASPTIKHIITNEFGFDTFHPAVASIPSAQLKVAAQRVLEEELQAAAAGGNTSVPAWTGIVTGIWFDWAMRAGKFWVDGVARTITRFGSGDQHTSISRAALNGEAVVAVLRAPHRFRNRAAYFASHTVTTNELIALLVDDEGGSETATPWTVVDVPDMAAFSREARRLWDEDGRNGVVDRLHTRAWEMLAVAAVFDEEGGFGADLRGKVEPGWG</sequence>
<dbReference type="Proteomes" id="UP000481861">
    <property type="component" value="Unassembled WGS sequence"/>
</dbReference>
<dbReference type="Gene3D" id="3.40.50.720">
    <property type="entry name" value="NAD(P)-binding Rossmann-like Domain"/>
    <property type="match status" value="1"/>
</dbReference>
<protein>
    <recommendedName>
        <fullName evidence="3">NmrA-like domain-containing protein</fullName>
    </recommendedName>
</protein>
<name>A0A7C8M0H1_9PLEO</name>
<feature type="non-terminal residue" evidence="4">
    <location>
        <position position="305"/>
    </location>
</feature>
<proteinExistence type="predicted"/>
<dbReference type="Pfam" id="PF05368">
    <property type="entry name" value="NmrA"/>
    <property type="match status" value="1"/>
</dbReference>
<dbReference type="InterPro" id="IPR051609">
    <property type="entry name" value="NmrA/Isoflavone_reductase-like"/>
</dbReference>
<gene>
    <name evidence="4" type="ORF">BDV95DRAFT_447150</name>
</gene>
<evidence type="ECO:0000256" key="1">
    <source>
        <dbReference type="ARBA" id="ARBA00022857"/>
    </source>
</evidence>
<dbReference type="InterPro" id="IPR008030">
    <property type="entry name" value="NmrA-like"/>
</dbReference>
<evidence type="ECO:0000313" key="4">
    <source>
        <dbReference type="EMBL" id="KAF2865056.1"/>
    </source>
</evidence>
<keyword evidence="5" id="KW-1185">Reference proteome</keyword>
<reference evidence="4 5" key="1">
    <citation type="submission" date="2020-01" db="EMBL/GenBank/DDBJ databases">
        <authorList>
            <consortium name="DOE Joint Genome Institute"/>
            <person name="Haridas S."/>
            <person name="Albert R."/>
            <person name="Binder M."/>
            <person name="Bloem J."/>
            <person name="Labutti K."/>
            <person name="Salamov A."/>
            <person name="Andreopoulos B."/>
            <person name="Baker S.E."/>
            <person name="Barry K."/>
            <person name="Bills G."/>
            <person name="Bluhm B.H."/>
            <person name="Cannon C."/>
            <person name="Castanera R."/>
            <person name="Culley D.E."/>
            <person name="Daum C."/>
            <person name="Ezra D."/>
            <person name="Gonzalez J.B."/>
            <person name="Henrissat B."/>
            <person name="Kuo A."/>
            <person name="Liang C."/>
            <person name="Lipzen A."/>
            <person name="Lutzoni F."/>
            <person name="Magnuson J."/>
            <person name="Mondo S."/>
            <person name="Nolan M."/>
            <person name="Ohm R."/>
            <person name="Pangilinan J."/>
            <person name="Park H.-J.H."/>
            <person name="Ramirez L."/>
            <person name="Alfaro M."/>
            <person name="Sun H."/>
            <person name="Tritt A."/>
            <person name="Yoshinaga Y."/>
            <person name="Zwiers L.-H.L."/>
            <person name="Turgeon B.G."/>
            <person name="Goodwin S.B."/>
            <person name="Spatafora J.W."/>
            <person name="Crous P.W."/>
            <person name="Grigoriev I.V."/>
        </authorList>
    </citation>
    <scope>NUCLEOTIDE SEQUENCE [LARGE SCALE GENOMIC DNA]</scope>
    <source>
        <strain evidence="4 5">CBS 611.86</strain>
    </source>
</reference>
<keyword evidence="1" id="KW-0521">NADP</keyword>
<organism evidence="4 5">
    <name type="scientific">Massariosphaeria phaeospora</name>
    <dbReference type="NCBI Taxonomy" id="100035"/>
    <lineage>
        <taxon>Eukaryota</taxon>
        <taxon>Fungi</taxon>
        <taxon>Dikarya</taxon>
        <taxon>Ascomycota</taxon>
        <taxon>Pezizomycotina</taxon>
        <taxon>Dothideomycetes</taxon>
        <taxon>Pleosporomycetidae</taxon>
        <taxon>Pleosporales</taxon>
        <taxon>Pleosporales incertae sedis</taxon>
        <taxon>Massariosphaeria</taxon>
    </lineage>
</organism>
<dbReference type="EMBL" id="JAADJZ010000037">
    <property type="protein sequence ID" value="KAF2865056.1"/>
    <property type="molecule type" value="Genomic_DNA"/>
</dbReference>
<dbReference type="InterPro" id="IPR036291">
    <property type="entry name" value="NAD(P)-bd_dom_sf"/>
</dbReference>
<evidence type="ECO:0000313" key="5">
    <source>
        <dbReference type="Proteomes" id="UP000481861"/>
    </source>
</evidence>
<dbReference type="PANTHER" id="PTHR47706:SF9">
    <property type="entry name" value="NMRA-LIKE DOMAIN-CONTAINING PROTEIN-RELATED"/>
    <property type="match status" value="1"/>
</dbReference>
<keyword evidence="2" id="KW-0560">Oxidoreductase</keyword>